<dbReference type="GO" id="GO:0005819">
    <property type="term" value="C:spindle"/>
    <property type="evidence" value="ECO:0007669"/>
    <property type="project" value="UniProtKB-SubCell"/>
</dbReference>
<evidence type="ECO:0000256" key="14">
    <source>
        <dbReference type="SAM" id="Coils"/>
    </source>
</evidence>
<evidence type="ECO:0000259" key="16">
    <source>
        <dbReference type="PROSITE" id="PS50021"/>
    </source>
</evidence>
<evidence type="ECO:0000256" key="15">
    <source>
        <dbReference type="SAM" id="MobiDB-lite"/>
    </source>
</evidence>
<feature type="domain" description="Calponin-homology (CH)" evidence="16">
    <location>
        <begin position="346"/>
        <end position="451"/>
    </location>
</feature>
<dbReference type="InterPro" id="IPR036872">
    <property type="entry name" value="CH_dom_sf"/>
</dbReference>
<comment type="subcellular location">
    <subcellularLocation>
        <location evidence="1 13">Cytoplasm</location>
        <location evidence="1 13">Cytoskeleton</location>
        <location evidence="1 13">Spindle</location>
    </subcellularLocation>
    <subcellularLocation>
        <location evidence="13">Cytoplasm</location>
        <location evidence="13">Cytoskeleton</location>
    </subcellularLocation>
    <subcellularLocation>
        <location evidence="13">Cell junction</location>
        <location evidence="13">Gap junction</location>
    </subcellularLocation>
</comment>
<evidence type="ECO:0000313" key="17">
    <source>
        <dbReference type="EMBL" id="TRZ01904.1"/>
    </source>
</evidence>
<gene>
    <name evidence="17" type="ORF">DNTS_014863</name>
</gene>
<keyword evidence="8 13" id="KW-0965">Cell junction</keyword>
<evidence type="ECO:0000256" key="9">
    <source>
        <dbReference type="ARBA" id="ARBA00023054"/>
    </source>
</evidence>
<dbReference type="EMBL" id="SRMA01024035">
    <property type="protein sequence ID" value="TRZ01904.1"/>
    <property type="molecule type" value="Genomic_DNA"/>
</dbReference>
<dbReference type="PANTHER" id="PTHR23167">
    <property type="entry name" value="CALPONIN HOMOLOGY DOMAIN-CONTAINING PROTEIN DDB_G0272472-RELATED"/>
    <property type="match status" value="1"/>
</dbReference>
<dbReference type="SUPFAM" id="SSF47576">
    <property type="entry name" value="Calponin-homology domain, CH-domain"/>
    <property type="match status" value="1"/>
</dbReference>
<dbReference type="InterPro" id="IPR001715">
    <property type="entry name" value="CH_dom"/>
</dbReference>
<evidence type="ECO:0000256" key="11">
    <source>
        <dbReference type="ARBA" id="ARBA00023306"/>
    </source>
</evidence>
<protein>
    <recommendedName>
        <fullName evidence="4 13">Cytospin-A</fullName>
    </recommendedName>
</protein>
<evidence type="ECO:0000256" key="4">
    <source>
        <dbReference type="ARBA" id="ARBA00015657"/>
    </source>
</evidence>
<evidence type="ECO:0000256" key="5">
    <source>
        <dbReference type="ARBA" id="ARBA00022490"/>
    </source>
</evidence>
<feature type="compositionally biased region" description="Basic and acidic residues" evidence="15">
    <location>
        <begin position="316"/>
        <end position="333"/>
    </location>
</feature>
<keyword evidence="11 13" id="KW-0131">Cell cycle</keyword>
<comment type="similarity">
    <text evidence="2 13">Belongs to the cytospin-A family.</text>
</comment>
<comment type="caution">
    <text evidence="17">The sequence shown here is derived from an EMBL/GenBank/DDBJ whole genome shotgun (WGS) entry which is preliminary data.</text>
</comment>
<feature type="coiled-coil region" evidence="14">
    <location>
        <begin position="209"/>
        <end position="299"/>
    </location>
</feature>
<dbReference type="GO" id="GO:0005921">
    <property type="term" value="C:gap junction"/>
    <property type="evidence" value="ECO:0007669"/>
    <property type="project" value="UniProtKB-SubCell"/>
</dbReference>
<dbReference type="Gene3D" id="1.10.418.10">
    <property type="entry name" value="Calponin-like domain"/>
    <property type="match status" value="1"/>
</dbReference>
<dbReference type="PANTHER" id="PTHR23167:SF18">
    <property type="entry name" value="CYTOSPIN-A"/>
    <property type="match status" value="1"/>
</dbReference>
<keyword evidence="18" id="KW-1185">Reference proteome</keyword>
<evidence type="ECO:0000256" key="7">
    <source>
        <dbReference type="ARBA" id="ARBA00022868"/>
    </source>
</evidence>
<keyword evidence="5 13" id="KW-0963">Cytoplasm</keyword>
<dbReference type="GO" id="GO:0005737">
    <property type="term" value="C:cytoplasm"/>
    <property type="evidence" value="ECO:0007669"/>
    <property type="project" value="UniProtKB-UniRule"/>
</dbReference>
<sequence>MAVLGALGIVMSGQSPRQLSLHHRPSTRLLQWMSRPASHVDSPGSPSARGRMTPANAAMASIKNDRRDESIKSISDSQQPVKTYPLFSSETAADTYETPPNSPYSVVSTWSPKSELVSISKCTSITGPEAAKDTVSLPPVVTLQNEPMLESKKEPEEILKTHPLGKVSHMFVNGNTDVDTKLLEECVKTMQLNMEESTNILNDLLHCFLAERERMVEELRSSKEKIQAEREEWHQFQADLKVALVVSDRLRAEAEEELKVLRATRQDLGSQLSEALQRSREDEGELERLRVELDKSKQKLKKFTGCQQGALSTRAIERRVEDPEKSERSKTQEDPLGLRSLRLHGSSRRNSLLHWSQSRTQGYKYVEITNFSSCWVDGLAFCAIYHSYLPSHIPYDKLSPENKKENLTLAFETGESFSISASLTVEEMLKDDAPDWHRVLEYVENIFRHFEM</sequence>
<keyword evidence="10 13" id="KW-0206">Cytoskeleton</keyword>
<dbReference type="Pfam" id="PF00307">
    <property type="entry name" value="CH"/>
    <property type="match status" value="1"/>
</dbReference>
<dbReference type="FunFam" id="1.10.418.10:FF:000020">
    <property type="entry name" value="Cytospin-A isoform 1"/>
    <property type="match status" value="1"/>
</dbReference>
<evidence type="ECO:0000256" key="12">
    <source>
        <dbReference type="ARBA" id="ARBA00025131"/>
    </source>
</evidence>
<keyword evidence="7 13" id="KW-0303">Gap junction</keyword>
<organism evidence="17 18">
    <name type="scientific">Danionella cerebrum</name>
    <dbReference type="NCBI Taxonomy" id="2873325"/>
    <lineage>
        <taxon>Eukaryota</taxon>
        <taxon>Metazoa</taxon>
        <taxon>Chordata</taxon>
        <taxon>Craniata</taxon>
        <taxon>Vertebrata</taxon>
        <taxon>Euteleostomi</taxon>
        <taxon>Actinopterygii</taxon>
        <taxon>Neopterygii</taxon>
        <taxon>Teleostei</taxon>
        <taxon>Ostariophysi</taxon>
        <taxon>Cypriniformes</taxon>
        <taxon>Danionidae</taxon>
        <taxon>Danioninae</taxon>
        <taxon>Danionella</taxon>
    </lineage>
</organism>
<feature type="region of interest" description="Disordered" evidence="15">
    <location>
        <begin position="316"/>
        <end position="340"/>
    </location>
</feature>
<proteinExistence type="inferred from homology"/>
<evidence type="ECO:0000313" key="18">
    <source>
        <dbReference type="Proteomes" id="UP000316079"/>
    </source>
</evidence>
<dbReference type="SMART" id="SM00033">
    <property type="entry name" value="CH"/>
    <property type="match status" value="1"/>
</dbReference>
<dbReference type="AlphaFoldDB" id="A0A553RI93"/>
<keyword evidence="9 14" id="KW-0175">Coiled coil</keyword>
<evidence type="ECO:0000256" key="6">
    <source>
        <dbReference type="ARBA" id="ARBA00022618"/>
    </source>
</evidence>
<reference evidence="17 18" key="1">
    <citation type="journal article" date="2019" name="Sci. Data">
        <title>Hybrid genome assembly and annotation of Danionella translucida.</title>
        <authorList>
            <person name="Kadobianskyi M."/>
            <person name="Schulze L."/>
            <person name="Schuelke M."/>
            <person name="Judkewitz B."/>
        </authorList>
    </citation>
    <scope>NUCLEOTIDE SEQUENCE [LARGE SCALE GENOMIC DNA]</scope>
    <source>
        <strain evidence="17 18">Bolton</strain>
    </source>
</reference>
<comment type="subunit">
    <text evidence="3 13">May interact with both microtubules and actin cytoskeleton.</text>
</comment>
<keyword evidence="6 13" id="KW-0132">Cell division</keyword>
<accession>A0A553RI93</accession>
<comment type="function">
    <text evidence="12 13">Involved in cytokinesis and spindle organization. May play a role in actin cytoskeleton organization and microtubule stabilization and hence required for proper cell adhesion and migration.</text>
</comment>
<dbReference type="Proteomes" id="UP000316079">
    <property type="component" value="Unassembled WGS sequence"/>
</dbReference>
<evidence type="ECO:0000256" key="10">
    <source>
        <dbReference type="ARBA" id="ARBA00023212"/>
    </source>
</evidence>
<evidence type="ECO:0000256" key="13">
    <source>
        <dbReference type="RuleBase" id="RU367063"/>
    </source>
</evidence>
<evidence type="ECO:0000256" key="1">
    <source>
        <dbReference type="ARBA" id="ARBA00004186"/>
    </source>
</evidence>
<name>A0A553RI93_9TELE</name>
<dbReference type="GO" id="GO:0051301">
    <property type="term" value="P:cell division"/>
    <property type="evidence" value="ECO:0007669"/>
    <property type="project" value="UniProtKB-UniRule"/>
</dbReference>
<evidence type="ECO:0000256" key="8">
    <source>
        <dbReference type="ARBA" id="ARBA00022949"/>
    </source>
</evidence>
<dbReference type="InterPro" id="IPR050540">
    <property type="entry name" value="F-actin_Monoox_Mical"/>
</dbReference>
<evidence type="ECO:0000256" key="3">
    <source>
        <dbReference type="ARBA" id="ARBA00011235"/>
    </source>
</evidence>
<evidence type="ECO:0000256" key="2">
    <source>
        <dbReference type="ARBA" id="ARBA00009452"/>
    </source>
</evidence>
<dbReference type="PROSITE" id="PS50021">
    <property type="entry name" value="CH"/>
    <property type="match status" value="1"/>
</dbReference>
<dbReference type="OrthoDB" id="21607at2759"/>